<evidence type="ECO:0000256" key="2">
    <source>
        <dbReference type="ARBA" id="ARBA00022723"/>
    </source>
</evidence>
<evidence type="ECO:0000256" key="3">
    <source>
        <dbReference type="ARBA" id="ARBA00022729"/>
    </source>
</evidence>
<keyword evidence="4" id="KW-0472">Membrane</keyword>
<evidence type="ECO:0000256" key="4">
    <source>
        <dbReference type="SAM" id="Phobius"/>
    </source>
</evidence>
<proteinExistence type="predicted"/>
<dbReference type="PANTHER" id="PTHR10357:SF215">
    <property type="entry name" value="ALPHA-AMYLASE 1"/>
    <property type="match status" value="1"/>
</dbReference>
<protein>
    <submittedName>
        <fullName evidence="7">Alpha-amylase</fullName>
    </submittedName>
</protein>
<reference evidence="7 8" key="1">
    <citation type="submission" date="2019-07" db="EMBL/GenBank/DDBJ databases">
        <title>Whole genome shotgun sequence of Alkalibacillus haloalkaliphilus NBRC 103110.</title>
        <authorList>
            <person name="Hosoyama A."/>
            <person name="Uohara A."/>
            <person name="Ohji S."/>
            <person name="Ichikawa N."/>
        </authorList>
    </citation>
    <scope>NUCLEOTIDE SEQUENCE [LARGE SCALE GENOMIC DNA]</scope>
    <source>
        <strain evidence="7 8">NBRC 103110</strain>
    </source>
</reference>
<keyword evidence="4" id="KW-1133">Transmembrane helix</keyword>
<dbReference type="Pfam" id="PF22026">
    <property type="entry name" value="Alpha-amylase_C_2"/>
    <property type="match status" value="1"/>
</dbReference>
<dbReference type="InterPro" id="IPR054174">
    <property type="entry name" value="Alpha-amylase-like_C"/>
</dbReference>
<dbReference type="InterPro" id="IPR006047">
    <property type="entry name" value="GH13_cat_dom"/>
</dbReference>
<dbReference type="AlphaFoldDB" id="A0A511W3K4"/>
<dbReference type="GO" id="GO:0046872">
    <property type="term" value="F:metal ion binding"/>
    <property type="evidence" value="ECO:0007669"/>
    <property type="project" value="UniProtKB-KW"/>
</dbReference>
<dbReference type="SMART" id="SM00642">
    <property type="entry name" value="Aamy"/>
    <property type="match status" value="1"/>
</dbReference>
<dbReference type="InterPro" id="IPR017853">
    <property type="entry name" value="GH"/>
</dbReference>
<keyword evidence="8" id="KW-1185">Reference proteome</keyword>
<dbReference type="Gene3D" id="2.60.40.1180">
    <property type="entry name" value="Golgi alpha-mannosidase II"/>
    <property type="match status" value="1"/>
</dbReference>
<evidence type="ECO:0000313" key="8">
    <source>
        <dbReference type="Proteomes" id="UP000321440"/>
    </source>
</evidence>
<evidence type="ECO:0000313" key="7">
    <source>
        <dbReference type="EMBL" id="GEN45675.1"/>
    </source>
</evidence>
<dbReference type="Proteomes" id="UP000321440">
    <property type="component" value="Unassembled WGS sequence"/>
</dbReference>
<name>A0A511W3K4_9BACI</name>
<keyword evidence="2" id="KW-0479">Metal-binding</keyword>
<feature type="transmembrane region" description="Helical" evidence="4">
    <location>
        <begin position="443"/>
        <end position="466"/>
    </location>
</feature>
<feature type="domain" description="Glycosyl hydrolase family 13 catalytic" evidence="6">
    <location>
        <begin position="35"/>
        <end position="350"/>
    </location>
</feature>
<evidence type="ECO:0000259" key="6">
    <source>
        <dbReference type="SMART" id="SM00642"/>
    </source>
</evidence>
<dbReference type="SUPFAM" id="SSF51445">
    <property type="entry name" value="(Trans)glycosidases"/>
    <property type="match status" value="1"/>
</dbReference>
<dbReference type="Pfam" id="PF00128">
    <property type="entry name" value="Alpha-amylase"/>
    <property type="match status" value="1"/>
</dbReference>
<dbReference type="SUPFAM" id="SSF51011">
    <property type="entry name" value="Glycosyl hydrolase domain"/>
    <property type="match status" value="1"/>
</dbReference>
<evidence type="ECO:0000256" key="1">
    <source>
        <dbReference type="ARBA" id="ARBA00001913"/>
    </source>
</evidence>
<keyword evidence="4" id="KW-0812">Transmembrane</keyword>
<dbReference type="OrthoDB" id="9805159at2"/>
<gene>
    <name evidence="7" type="ORF">AHA02nite_14510</name>
</gene>
<comment type="cofactor">
    <cofactor evidence="1">
        <name>Ca(2+)</name>
        <dbReference type="ChEBI" id="CHEBI:29108"/>
    </cofactor>
</comment>
<dbReference type="RefSeq" id="WP_146815818.1">
    <property type="nucleotide sequence ID" value="NZ_BJYA01000009.1"/>
</dbReference>
<dbReference type="GO" id="GO:0005975">
    <property type="term" value="P:carbohydrate metabolic process"/>
    <property type="evidence" value="ECO:0007669"/>
    <property type="project" value="InterPro"/>
</dbReference>
<accession>A0A511W3K4</accession>
<feature type="chain" id="PRO_5022187759" evidence="5">
    <location>
        <begin position="25"/>
        <end position="485"/>
    </location>
</feature>
<organism evidence="7 8">
    <name type="scientific">Alkalibacillus haloalkaliphilus</name>
    <dbReference type="NCBI Taxonomy" id="94136"/>
    <lineage>
        <taxon>Bacteria</taxon>
        <taxon>Bacillati</taxon>
        <taxon>Bacillota</taxon>
        <taxon>Bacilli</taxon>
        <taxon>Bacillales</taxon>
        <taxon>Bacillaceae</taxon>
        <taxon>Alkalibacillus</taxon>
    </lineage>
</organism>
<dbReference type="Gene3D" id="3.20.20.80">
    <property type="entry name" value="Glycosidases"/>
    <property type="match status" value="1"/>
</dbReference>
<feature type="signal peptide" evidence="5">
    <location>
        <begin position="1"/>
        <end position="24"/>
    </location>
</feature>
<evidence type="ECO:0000256" key="5">
    <source>
        <dbReference type="SAM" id="SignalP"/>
    </source>
</evidence>
<comment type="caution">
    <text evidence="7">The sequence shown here is derived from an EMBL/GenBank/DDBJ whole genome shotgun (WGS) entry which is preliminary data.</text>
</comment>
<dbReference type="PANTHER" id="PTHR10357">
    <property type="entry name" value="ALPHA-AMYLASE FAMILY MEMBER"/>
    <property type="match status" value="1"/>
</dbReference>
<sequence length="485" mass="56001">MRRLTVLLVSLVALMLVFPIVGQAEQDDERNSYYYILIDRFQNSNSITEEGVDRNDPFGFHGGDFVGIADRISHIDNDLGVSHVVLSPVFASEDYTGQTVLDYEQIQQTFGSIEDAIETVDMFNEAGIEVILHFPMEQMSENSPLMEEEWVTEEGTIQVEDEAAQAYLLEQMTDWQETLGTSGFYISDVDQLPVDYVDTLTNELSDLFWISDLADFNESNVESILDAGFDRVLHGEFREDARELFKTIEVDYDSILNDPYLDDERVVHYMDHYTTDRFTRAMEESGLHPITRWKMALTYLYMTPNEPWLFQGTEVPSDGLVEDNSHHAMVNFLSGDEQLIRHIEKLESFTGHFPEVSHGDMNVLHDDDYFLVFEREHEGNRVLVAINNSPEFQYTEIDHLPADMEMRGLIEDDLIRENEDGTYTVSLERESSNVFNVQPNQGIYWPLTLLFFGVLGAFIVFAIIVYRKNRREDRLKQEQNSNSNE</sequence>
<dbReference type="EMBL" id="BJYA01000009">
    <property type="protein sequence ID" value="GEN45675.1"/>
    <property type="molecule type" value="Genomic_DNA"/>
</dbReference>
<keyword evidence="3 5" id="KW-0732">Signal</keyword>
<dbReference type="InterPro" id="IPR013780">
    <property type="entry name" value="Glyco_hydro_b"/>
</dbReference>